<proteinExistence type="predicted"/>
<organism evidence="2 3">
    <name type="scientific">Bradyrhizobium nitroreducens</name>
    <dbReference type="NCBI Taxonomy" id="709803"/>
    <lineage>
        <taxon>Bacteria</taxon>
        <taxon>Pseudomonadati</taxon>
        <taxon>Pseudomonadota</taxon>
        <taxon>Alphaproteobacteria</taxon>
        <taxon>Hyphomicrobiales</taxon>
        <taxon>Nitrobacteraceae</taxon>
        <taxon>Bradyrhizobium</taxon>
    </lineage>
</organism>
<keyword evidence="3" id="KW-1185">Reference proteome</keyword>
<name>A0A2M6UNZ1_9BRAD</name>
<dbReference type="Proteomes" id="UP000228930">
    <property type="component" value="Unassembled WGS sequence"/>
</dbReference>
<keyword evidence="1" id="KW-0175">Coiled coil</keyword>
<gene>
    <name evidence="2" type="ORF">TSA1_22185</name>
</gene>
<accession>A0A2M6UNZ1</accession>
<sequence length="86" mass="9851">MRSEESRDAGEGLLRRLQRLVARATTVRGRDRRQLLALIDEVETARRGLLRECAEIESEMRQATVRKSAIGAYLRNAQVSRGRRTN</sequence>
<dbReference type="AlphaFoldDB" id="A0A2M6UNZ1"/>
<dbReference type="EMBL" id="LFJC01000003">
    <property type="protein sequence ID" value="PIT06235.1"/>
    <property type="molecule type" value="Genomic_DNA"/>
</dbReference>
<protein>
    <submittedName>
        <fullName evidence="2">Uncharacterized protein</fullName>
    </submittedName>
</protein>
<feature type="coiled-coil region" evidence="1">
    <location>
        <begin position="39"/>
        <end position="66"/>
    </location>
</feature>
<reference evidence="2 3" key="1">
    <citation type="submission" date="2015-06" db="EMBL/GenBank/DDBJ databases">
        <title>Comparative genome analysis of nirS-carrying Bradyrhizobium sp. strains.</title>
        <authorList>
            <person name="Ishii S."/>
            <person name="Jang J."/>
            <person name="Nishizawa T."/>
            <person name="Senoo K."/>
        </authorList>
    </citation>
    <scope>NUCLEOTIDE SEQUENCE [LARGE SCALE GENOMIC DNA]</scope>
    <source>
        <strain evidence="2 3">TSA1</strain>
    </source>
</reference>
<evidence type="ECO:0000313" key="2">
    <source>
        <dbReference type="EMBL" id="PIT06235.1"/>
    </source>
</evidence>
<evidence type="ECO:0000313" key="3">
    <source>
        <dbReference type="Proteomes" id="UP000228930"/>
    </source>
</evidence>
<evidence type="ECO:0000256" key="1">
    <source>
        <dbReference type="SAM" id="Coils"/>
    </source>
</evidence>
<comment type="caution">
    <text evidence="2">The sequence shown here is derived from an EMBL/GenBank/DDBJ whole genome shotgun (WGS) entry which is preliminary data.</text>
</comment>